<evidence type="ECO:0000259" key="1">
    <source>
        <dbReference type="Pfam" id="PF12706"/>
    </source>
</evidence>
<sequence>MTFLRYSFLVFLLPVFISCSSMKYSGPETDHFDGEKFHNLIQLEDKISLWEFIKLRPWRFNKESEDKWLWKEITPTNPSDHDFLGARVIFINHASFLIQINGINILTDPIWSNKCGPFGRLGPSRFHKPGILFEDLPKVDIVLVSHNHYDHMDLTTLKRLKEKHNPLFIVGLGNTRYLKFIDKSKIIELDWWQKRNLYDLNIYMVPAQHWSIRTRFDVNESLWGGFFIESKNSSIFFAGDTA</sequence>
<dbReference type="EMBL" id="UINC01008662">
    <property type="protein sequence ID" value="SVA38949.1"/>
    <property type="molecule type" value="Genomic_DNA"/>
</dbReference>
<accession>A0A381VF07</accession>
<dbReference type="GO" id="GO:0005737">
    <property type="term" value="C:cytoplasm"/>
    <property type="evidence" value="ECO:0007669"/>
    <property type="project" value="TreeGrafter"/>
</dbReference>
<organism evidence="2">
    <name type="scientific">marine metagenome</name>
    <dbReference type="NCBI Taxonomy" id="408172"/>
    <lineage>
        <taxon>unclassified sequences</taxon>
        <taxon>metagenomes</taxon>
        <taxon>ecological metagenomes</taxon>
    </lineage>
</organism>
<gene>
    <name evidence="2" type="ORF">METZ01_LOCUS91803</name>
</gene>
<dbReference type="PANTHER" id="PTHR15032">
    <property type="entry name" value="N-ACYL-PHOSPHATIDYLETHANOLAMINE-HYDROLYZING PHOSPHOLIPASE D"/>
    <property type="match status" value="1"/>
</dbReference>
<evidence type="ECO:0000313" key="2">
    <source>
        <dbReference type="EMBL" id="SVA38949.1"/>
    </source>
</evidence>
<feature type="domain" description="Metallo-beta-lactamase" evidence="1">
    <location>
        <begin position="104"/>
        <end position="242"/>
    </location>
</feature>
<dbReference type="Pfam" id="PF12706">
    <property type="entry name" value="Lactamase_B_2"/>
    <property type="match status" value="1"/>
</dbReference>
<feature type="non-terminal residue" evidence="2">
    <location>
        <position position="242"/>
    </location>
</feature>
<reference evidence="2" key="1">
    <citation type="submission" date="2018-05" db="EMBL/GenBank/DDBJ databases">
        <authorList>
            <person name="Lanie J.A."/>
            <person name="Ng W.-L."/>
            <person name="Kazmierczak K.M."/>
            <person name="Andrzejewski T.M."/>
            <person name="Davidsen T.M."/>
            <person name="Wayne K.J."/>
            <person name="Tettelin H."/>
            <person name="Glass J.I."/>
            <person name="Rusch D."/>
            <person name="Podicherti R."/>
            <person name="Tsui H.-C.T."/>
            <person name="Winkler M.E."/>
        </authorList>
    </citation>
    <scope>NUCLEOTIDE SEQUENCE</scope>
</reference>
<dbReference type="AlphaFoldDB" id="A0A381VF07"/>
<dbReference type="PROSITE" id="PS51257">
    <property type="entry name" value="PROKAR_LIPOPROTEIN"/>
    <property type="match status" value="1"/>
</dbReference>
<dbReference type="SUPFAM" id="SSF56281">
    <property type="entry name" value="Metallo-hydrolase/oxidoreductase"/>
    <property type="match status" value="1"/>
</dbReference>
<dbReference type="PANTHER" id="PTHR15032:SF4">
    <property type="entry name" value="N-ACYL-PHOSPHATIDYLETHANOLAMINE-HYDROLYZING PHOSPHOLIPASE D"/>
    <property type="match status" value="1"/>
</dbReference>
<proteinExistence type="predicted"/>
<name>A0A381VF07_9ZZZZ</name>
<dbReference type="Gene3D" id="3.60.15.10">
    <property type="entry name" value="Ribonuclease Z/Hydroxyacylglutathione hydrolase-like"/>
    <property type="match status" value="1"/>
</dbReference>
<protein>
    <recommendedName>
        <fullName evidence="1">Metallo-beta-lactamase domain-containing protein</fullName>
    </recommendedName>
</protein>
<dbReference type="InterPro" id="IPR001279">
    <property type="entry name" value="Metallo-B-lactamas"/>
</dbReference>
<dbReference type="InterPro" id="IPR036866">
    <property type="entry name" value="RibonucZ/Hydroxyglut_hydro"/>
</dbReference>